<evidence type="ECO:0000256" key="6">
    <source>
        <dbReference type="ARBA" id="ARBA00022023"/>
    </source>
</evidence>
<comment type="similarity">
    <text evidence="4">Belongs to the Nth/MutY family.</text>
</comment>
<dbReference type="Pfam" id="PF10576">
    <property type="entry name" value="EndIII_4Fe-2S"/>
    <property type="match status" value="1"/>
</dbReference>
<proteinExistence type="inferred from homology"/>
<dbReference type="Gene3D" id="1.10.340.30">
    <property type="entry name" value="Hypothetical protein, domain 2"/>
    <property type="match status" value="1"/>
</dbReference>
<organism evidence="16 17">
    <name type="scientific">Desulfosudis oleivorans (strain DSM 6200 / JCM 39069 / Hxd3)</name>
    <name type="common">Desulfococcus oleovorans</name>
    <dbReference type="NCBI Taxonomy" id="96561"/>
    <lineage>
        <taxon>Bacteria</taxon>
        <taxon>Pseudomonadati</taxon>
        <taxon>Thermodesulfobacteriota</taxon>
        <taxon>Desulfobacteria</taxon>
        <taxon>Desulfobacterales</taxon>
        <taxon>Desulfosudaceae</taxon>
        <taxon>Desulfosudis</taxon>
    </lineage>
</organism>
<dbReference type="InterPro" id="IPR023170">
    <property type="entry name" value="HhH_base_excis_C"/>
</dbReference>
<dbReference type="Gene3D" id="3.90.79.10">
    <property type="entry name" value="Nucleoside Triphosphate Pyrophosphohydrolase"/>
    <property type="match status" value="1"/>
</dbReference>
<dbReference type="OrthoDB" id="9802365at2"/>
<dbReference type="GO" id="GO:0034039">
    <property type="term" value="F:8-oxo-7,8-dihydroguanine DNA N-glycosylase activity"/>
    <property type="evidence" value="ECO:0007669"/>
    <property type="project" value="TreeGrafter"/>
</dbReference>
<evidence type="ECO:0000256" key="9">
    <source>
        <dbReference type="ARBA" id="ARBA00022763"/>
    </source>
</evidence>
<protein>
    <recommendedName>
        <fullName evidence="6">Adenine DNA glycosylase</fullName>
        <ecNumber evidence="5">3.2.2.31</ecNumber>
    </recommendedName>
</protein>
<dbReference type="SMART" id="SM00478">
    <property type="entry name" value="ENDO3c"/>
    <property type="match status" value="1"/>
</dbReference>
<dbReference type="PANTHER" id="PTHR42944">
    <property type="entry name" value="ADENINE DNA GLYCOSYLASE"/>
    <property type="match status" value="1"/>
</dbReference>
<keyword evidence="8" id="KW-0479">Metal-binding</keyword>
<dbReference type="Gene3D" id="1.10.1670.10">
    <property type="entry name" value="Helix-hairpin-Helix base-excision DNA repair enzymes (C-terminal)"/>
    <property type="match status" value="1"/>
</dbReference>
<keyword evidence="17" id="KW-1185">Reference proteome</keyword>
<evidence type="ECO:0000256" key="14">
    <source>
        <dbReference type="ARBA" id="ARBA00023295"/>
    </source>
</evidence>
<evidence type="ECO:0000256" key="4">
    <source>
        <dbReference type="ARBA" id="ARBA00008343"/>
    </source>
</evidence>
<dbReference type="InterPro" id="IPR000086">
    <property type="entry name" value="NUDIX_hydrolase_dom"/>
</dbReference>
<dbReference type="GO" id="GO:0051539">
    <property type="term" value="F:4 iron, 4 sulfur cluster binding"/>
    <property type="evidence" value="ECO:0007669"/>
    <property type="project" value="UniProtKB-KW"/>
</dbReference>
<dbReference type="InterPro" id="IPR003265">
    <property type="entry name" value="HhH-GPD_domain"/>
</dbReference>
<evidence type="ECO:0000259" key="15">
    <source>
        <dbReference type="PROSITE" id="PS51462"/>
    </source>
</evidence>
<dbReference type="NCBIfam" id="TIGR01084">
    <property type="entry name" value="mutY"/>
    <property type="match status" value="1"/>
</dbReference>
<keyword evidence="9" id="KW-0227">DNA damage</keyword>
<evidence type="ECO:0000256" key="1">
    <source>
        <dbReference type="ARBA" id="ARBA00000843"/>
    </source>
</evidence>
<name>A8ZZH0_DESOH</name>
<dbReference type="InterPro" id="IPR029119">
    <property type="entry name" value="MutY_C"/>
</dbReference>
<dbReference type="EMBL" id="CP000859">
    <property type="protein sequence ID" value="ABW67323.1"/>
    <property type="molecule type" value="Genomic_DNA"/>
</dbReference>
<evidence type="ECO:0000313" key="17">
    <source>
        <dbReference type="Proteomes" id="UP000008561"/>
    </source>
</evidence>
<dbReference type="STRING" id="96561.Dole_1519"/>
<dbReference type="Proteomes" id="UP000008561">
    <property type="component" value="Chromosome"/>
</dbReference>
<dbReference type="eggNOG" id="COG1194">
    <property type="taxonomic scope" value="Bacteria"/>
</dbReference>
<dbReference type="InterPro" id="IPR003651">
    <property type="entry name" value="Endonuclease3_FeS-loop_motif"/>
</dbReference>
<evidence type="ECO:0000256" key="7">
    <source>
        <dbReference type="ARBA" id="ARBA00022485"/>
    </source>
</evidence>
<evidence type="ECO:0000256" key="11">
    <source>
        <dbReference type="ARBA" id="ARBA00023004"/>
    </source>
</evidence>
<evidence type="ECO:0000256" key="5">
    <source>
        <dbReference type="ARBA" id="ARBA00012045"/>
    </source>
</evidence>
<dbReference type="InterPro" id="IPR015797">
    <property type="entry name" value="NUDIX_hydrolase-like_dom_sf"/>
</dbReference>
<feature type="domain" description="Nudix hydrolase" evidence="15">
    <location>
        <begin position="230"/>
        <end position="358"/>
    </location>
</feature>
<accession>A8ZZH0</accession>
<keyword evidence="12" id="KW-0411">Iron-sulfur</keyword>
<dbReference type="InterPro" id="IPR005760">
    <property type="entry name" value="A/G_AdeGlyc_MutY"/>
</dbReference>
<keyword evidence="7" id="KW-0004">4Fe-4S</keyword>
<dbReference type="HOGENOM" id="CLU_012862_0_4_7"/>
<evidence type="ECO:0000256" key="2">
    <source>
        <dbReference type="ARBA" id="ARBA00001966"/>
    </source>
</evidence>
<evidence type="ECO:0000256" key="8">
    <source>
        <dbReference type="ARBA" id="ARBA00022723"/>
    </source>
</evidence>
<dbReference type="GO" id="GO:0032357">
    <property type="term" value="F:oxidized purine DNA binding"/>
    <property type="evidence" value="ECO:0007669"/>
    <property type="project" value="TreeGrafter"/>
</dbReference>
<evidence type="ECO:0000313" key="16">
    <source>
        <dbReference type="EMBL" id="ABW67323.1"/>
    </source>
</evidence>
<sequence>MTLFSAGPFQRRLLRWYTAHQRDLPWRRSKNPYHIWVSEVMLQQTQVATVVDYYRRFLQAFPDIGTLAVAELQDVLKLWEGLGYYARAANLHKAARQIVAGGKKRVPRTPETFGRLPGVGDYINAAVSSIAFGHPLPVVDGNVKRVLARLFLLDEPVNRPSNHRVFLEKARLLLAFKDPGTFNQAMMELGALVCKPGRPLCDQCPVASFCGAHQAGRVTDFPRRLAARKNPHHHLAVGLVKKGNRFLIVRRPATGLLAGLWEMPGGRVEKPENPADACCRAVLESVGLTVFPGPRLARVAHAYTHFKITMDLFACDVVSGRVKRNGYQAHHWIRMKDIGQYPFHRAMHKAFAALAGALPP</sequence>
<comment type="cofactor">
    <cofactor evidence="2">
        <name>[4Fe-4S] cluster</name>
        <dbReference type="ChEBI" id="CHEBI:49883"/>
    </cofactor>
</comment>
<dbReference type="PROSITE" id="PS00764">
    <property type="entry name" value="ENDONUCLEASE_III_1"/>
    <property type="match status" value="1"/>
</dbReference>
<dbReference type="KEGG" id="dol:Dole_1519"/>
<keyword evidence="13" id="KW-0234">DNA repair</keyword>
<evidence type="ECO:0000256" key="3">
    <source>
        <dbReference type="ARBA" id="ARBA00002933"/>
    </source>
</evidence>
<keyword evidence="14" id="KW-0326">Glycosidase</keyword>
<dbReference type="GO" id="GO:0046872">
    <property type="term" value="F:metal ion binding"/>
    <property type="evidence" value="ECO:0007669"/>
    <property type="project" value="UniProtKB-KW"/>
</dbReference>
<evidence type="ECO:0000256" key="13">
    <source>
        <dbReference type="ARBA" id="ARBA00023204"/>
    </source>
</evidence>
<dbReference type="eggNOG" id="COG0494">
    <property type="taxonomic scope" value="Bacteria"/>
</dbReference>
<dbReference type="SUPFAM" id="SSF55811">
    <property type="entry name" value="Nudix"/>
    <property type="match status" value="1"/>
</dbReference>
<evidence type="ECO:0000256" key="12">
    <source>
        <dbReference type="ARBA" id="ARBA00023014"/>
    </source>
</evidence>
<dbReference type="GO" id="GO:0035485">
    <property type="term" value="F:adenine/guanine mispair binding"/>
    <property type="evidence" value="ECO:0007669"/>
    <property type="project" value="TreeGrafter"/>
</dbReference>
<gene>
    <name evidence="16" type="ordered locus">Dole_1519</name>
</gene>
<dbReference type="SUPFAM" id="SSF48150">
    <property type="entry name" value="DNA-glycosylase"/>
    <property type="match status" value="1"/>
</dbReference>
<reference evidence="16 17" key="1">
    <citation type="submission" date="2007-10" db="EMBL/GenBank/DDBJ databases">
        <title>Complete sequence of Desulfococcus oleovorans Hxd3.</title>
        <authorList>
            <consortium name="US DOE Joint Genome Institute"/>
            <person name="Copeland A."/>
            <person name="Lucas S."/>
            <person name="Lapidus A."/>
            <person name="Barry K."/>
            <person name="Glavina del Rio T."/>
            <person name="Dalin E."/>
            <person name="Tice H."/>
            <person name="Pitluck S."/>
            <person name="Kiss H."/>
            <person name="Brettin T."/>
            <person name="Bruce D."/>
            <person name="Detter J.C."/>
            <person name="Han C."/>
            <person name="Schmutz J."/>
            <person name="Larimer F."/>
            <person name="Land M."/>
            <person name="Hauser L."/>
            <person name="Kyrpides N."/>
            <person name="Kim E."/>
            <person name="Wawrik B."/>
            <person name="Richardson P."/>
        </authorList>
    </citation>
    <scope>NUCLEOTIDE SEQUENCE [LARGE SCALE GENOMIC DNA]</scope>
    <source>
        <strain evidence="17">DSM 6200 / JCM 39069 / Hxd3</strain>
    </source>
</reference>
<dbReference type="PANTHER" id="PTHR42944:SF1">
    <property type="entry name" value="ADENINE DNA GLYCOSYLASE"/>
    <property type="match status" value="1"/>
</dbReference>
<dbReference type="Pfam" id="PF00730">
    <property type="entry name" value="HhH-GPD"/>
    <property type="match status" value="1"/>
</dbReference>
<dbReference type="InterPro" id="IPR044298">
    <property type="entry name" value="MIG/MutY"/>
</dbReference>
<dbReference type="PROSITE" id="PS51462">
    <property type="entry name" value="NUDIX"/>
    <property type="match status" value="1"/>
</dbReference>
<dbReference type="GO" id="GO:0006298">
    <property type="term" value="P:mismatch repair"/>
    <property type="evidence" value="ECO:0007669"/>
    <property type="project" value="TreeGrafter"/>
</dbReference>
<evidence type="ECO:0000256" key="10">
    <source>
        <dbReference type="ARBA" id="ARBA00022801"/>
    </source>
</evidence>
<dbReference type="InterPro" id="IPR011257">
    <property type="entry name" value="DNA_glycosylase"/>
</dbReference>
<dbReference type="EC" id="3.2.2.31" evidence="5"/>
<dbReference type="GO" id="GO:0006284">
    <property type="term" value="P:base-excision repair"/>
    <property type="evidence" value="ECO:0007669"/>
    <property type="project" value="InterPro"/>
</dbReference>
<dbReference type="RefSeq" id="WP_012174939.1">
    <property type="nucleotide sequence ID" value="NC_009943.1"/>
</dbReference>
<comment type="catalytic activity">
    <reaction evidence="1">
        <text>Hydrolyzes free adenine bases from 7,8-dihydro-8-oxoguanine:adenine mismatched double-stranded DNA, leaving an apurinic site.</text>
        <dbReference type="EC" id="3.2.2.31"/>
    </reaction>
</comment>
<dbReference type="FunFam" id="1.10.340.30:FF:000002">
    <property type="entry name" value="Adenine DNA glycosylase"/>
    <property type="match status" value="1"/>
</dbReference>
<dbReference type="AlphaFoldDB" id="A8ZZH0"/>
<dbReference type="GO" id="GO:0000701">
    <property type="term" value="F:purine-specific mismatch base pair DNA N-glycosylase activity"/>
    <property type="evidence" value="ECO:0007669"/>
    <property type="project" value="UniProtKB-EC"/>
</dbReference>
<comment type="function">
    <text evidence="3">Adenine glycosylase active on G-A mispairs. MutY also corrects error-prone DNA synthesis past GO lesions which are due to the oxidatively damaged form of guanine: 7,8-dihydro-8-oxoguanine (8-oxo-dGTP).</text>
</comment>
<dbReference type="InterPro" id="IPR004035">
    <property type="entry name" value="Endouclease-III_FeS-bd_BS"/>
</dbReference>
<dbReference type="CDD" id="cd00056">
    <property type="entry name" value="ENDO3c"/>
    <property type="match status" value="1"/>
</dbReference>
<keyword evidence="10" id="KW-0378">Hydrolase</keyword>
<dbReference type="SMART" id="SM00525">
    <property type="entry name" value="FES"/>
    <property type="match status" value="1"/>
</dbReference>
<dbReference type="Pfam" id="PF14815">
    <property type="entry name" value="NUDIX_4"/>
    <property type="match status" value="1"/>
</dbReference>
<keyword evidence="11" id="KW-0408">Iron</keyword>